<dbReference type="PROSITE" id="PS51767">
    <property type="entry name" value="PEPTIDASE_A1"/>
    <property type="match status" value="1"/>
</dbReference>
<dbReference type="GO" id="GO:0005764">
    <property type="term" value="C:lysosome"/>
    <property type="evidence" value="ECO:0007669"/>
    <property type="project" value="TreeGrafter"/>
</dbReference>
<dbReference type="PRINTS" id="PR00792">
    <property type="entry name" value="PEPSIN"/>
</dbReference>
<dbReference type="GO" id="GO:0004190">
    <property type="term" value="F:aspartic-type endopeptidase activity"/>
    <property type="evidence" value="ECO:0007669"/>
    <property type="project" value="UniProtKB-KW"/>
</dbReference>
<dbReference type="InterPro" id="IPR034164">
    <property type="entry name" value="Pepsin-like_dom"/>
</dbReference>
<comment type="similarity">
    <text evidence="1 7">Belongs to the peptidase A1 family.</text>
</comment>
<evidence type="ECO:0000256" key="4">
    <source>
        <dbReference type="ARBA" id="ARBA00022801"/>
    </source>
</evidence>
<dbReference type="CDD" id="cd05471">
    <property type="entry name" value="pepsin_like"/>
    <property type="match status" value="1"/>
</dbReference>
<dbReference type="GO" id="GO:0006508">
    <property type="term" value="P:proteolysis"/>
    <property type="evidence" value="ECO:0007669"/>
    <property type="project" value="UniProtKB-KW"/>
</dbReference>
<evidence type="ECO:0000256" key="1">
    <source>
        <dbReference type="ARBA" id="ARBA00007447"/>
    </source>
</evidence>
<feature type="active site" evidence="5">
    <location>
        <position position="233"/>
    </location>
</feature>
<feature type="domain" description="Peptidase A1" evidence="9">
    <location>
        <begin position="28"/>
        <end position="315"/>
    </location>
</feature>
<evidence type="ECO:0000259" key="9">
    <source>
        <dbReference type="PROSITE" id="PS51767"/>
    </source>
</evidence>
<evidence type="ECO:0000256" key="5">
    <source>
        <dbReference type="PIRSR" id="PIRSR601461-1"/>
    </source>
</evidence>
<feature type="signal peptide" evidence="8">
    <location>
        <begin position="1"/>
        <end position="15"/>
    </location>
</feature>
<evidence type="ECO:0000256" key="8">
    <source>
        <dbReference type="SAM" id="SignalP"/>
    </source>
</evidence>
<keyword evidence="4 7" id="KW-0378">Hydrolase</keyword>
<dbReference type="PROSITE" id="PS00141">
    <property type="entry name" value="ASP_PROTEASE"/>
    <property type="match status" value="1"/>
</dbReference>
<dbReference type="InterPro" id="IPR001461">
    <property type="entry name" value="Aspartic_peptidase_A1"/>
</dbReference>
<dbReference type="PANTHER" id="PTHR47966">
    <property type="entry name" value="BETA-SITE APP-CLEAVING ENZYME, ISOFORM A-RELATED"/>
    <property type="match status" value="1"/>
</dbReference>
<feature type="disulfide bond" evidence="6">
    <location>
        <begin position="60"/>
        <end position="64"/>
    </location>
</feature>
<dbReference type="InterPro" id="IPR033121">
    <property type="entry name" value="PEPTIDASE_A1"/>
</dbReference>
<dbReference type="SUPFAM" id="SSF50630">
    <property type="entry name" value="Acid proteases"/>
    <property type="match status" value="1"/>
</dbReference>
<reference evidence="10" key="1">
    <citation type="submission" date="2017-02" db="UniProtKB">
        <authorList>
            <consortium name="WormBaseParasite"/>
        </authorList>
    </citation>
    <scope>IDENTIFICATION</scope>
</reference>
<protein>
    <submittedName>
        <fullName evidence="10">Peptidase A1 domain-containing protein</fullName>
    </submittedName>
</protein>
<feature type="chain" id="PRO_5012272060" evidence="8">
    <location>
        <begin position="16"/>
        <end position="315"/>
    </location>
</feature>
<feature type="active site" evidence="5">
    <location>
        <position position="47"/>
    </location>
</feature>
<name>A0A0N4VPE2_ENTVE</name>
<proteinExistence type="inferred from homology"/>
<evidence type="ECO:0000256" key="3">
    <source>
        <dbReference type="ARBA" id="ARBA00022750"/>
    </source>
</evidence>
<dbReference type="Pfam" id="PF00026">
    <property type="entry name" value="Asp"/>
    <property type="match status" value="1"/>
</dbReference>
<organism evidence="10">
    <name type="scientific">Enterobius vermicularis</name>
    <name type="common">Human pinworm</name>
    <dbReference type="NCBI Taxonomy" id="51028"/>
    <lineage>
        <taxon>Eukaryota</taxon>
        <taxon>Metazoa</taxon>
        <taxon>Ecdysozoa</taxon>
        <taxon>Nematoda</taxon>
        <taxon>Chromadorea</taxon>
        <taxon>Rhabditida</taxon>
        <taxon>Spirurina</taxon>
        <taxon>Oxyuridomorpha</taxon>
        <taxon>Oxyuroidea</taxon>
        <taxon>Oxyuridae</taxon>
        <taxon>Enterobius</taxon>
    </lineage>
</organism>
<dbReference type="InterPro" id="IPR001969">
    <property type="entry name" value="Aspartic_peptidase_AS"/>
</dbReference>
<dbReference type="Gene3D" id="2.40.70.10">
    <property type="entry name" value="Acid Proteases"/>
    <property type="match status" value="2"/>
</dbReference>
<evidence type="ECO:0000313" key="10">
    <source>
        <dbReference type="WBParaSite" id="EVEC_0001287101-mRNA-1"/>
    </source>
</evidence>
<keyword evidence="2 7" id="KW-0645">Protease</keyword>
<evidence type="ECO:0000256" key="7">
    <source>
        <dbReference type="RuleBase" id="RU000454"/>
    </source>
</evidence>
<evidence type="ECO:0000256" key="6">
    <source>
        <dbReference type="PIRSR" id="PIRSR601461-2"/>
    </source>
</evidence>
<evidence type="ECO:0000256" key="2">
    <source>
        <dbReference type="ARBA" id="ARBA00022670"/>
    </source>
</evidence>
<dbReference type="InterPro" id="IPR021109">
    <property type="entry name" value="Peptidase_aspartic_dom_sf"/>
</dbReference>
<sequence length="315" mass="34376">MNLIILFTFAETITALVPRLNDYDDLEYVGKATIGSQKGQEFVVVLDTGSADFWIPDRNCITTCKNKHTFDSSKSKTYAADGRTWTVSYGDGSNATGFIGIDSITIGGINEEQLAISKQAFGQATSMSGFEQDVVDGILGLGFEDLSVTKVKPPLINAVNQRLLNEPLFTVWLARRDTKEGDVGGIITYGGYDKEHCGTKIFIVPLTLAAYWQFTITGVGSQSICTKWDVISDTGTSFIGGPETVVHNLAVALGGVYDSENDLYFTRCTSSKGNLGFFIGGKLFEIEPANYIVKVRRFCLSVLRKMILSFILIVA</sequence>
<dbReference type="WBParaSite" id="EVEC_0001287101-mRNA-1">
    <property type="protein sequence ID" value="EVEC_0001287101-mRNA-1"/>
    <property type="gene ID" value="EVEC_0001287101"/>
</dbReference>
<dbReference type="AlphaFoldDB" id="A0A0N4VPE2"/>
<keyword evidence="6" id="KW-1015">Disulfide bond</keyword>
<dbReference type="PANTHER" id="PTHR47966:SF45">
    <property type="entry name" value="PEPTIDASE A1 DOMAIN-CONTAINING PROTEIN"/>
    <property type="match status" value="1"/>
</dbReference>
<accession>A0A0N4VPE2</accession>
<dbReference type="FunFam" id="2.40.70.10:FF:000115">
    <property type="entry name" value="Lysosomal aspartic protease"/>
    <property type="match status" value="1"/>
</dbReference>
<keyword evidence="3 7" id="KW-0064">Aspartyl protease</keyword>
<keyword evidence="8" id="KW-0732">Signal</keyword>